<evidence type="ECO:0000313" key="2">
    <source>
        <dbReference type="Proteomes" id="UP001329151"/>
    </source>
</evidence>
<organism evidence="1 2">
    <name type="scientific">Limnobacter thiooxidans</name>
    <dbReference type="NCBI Taxonomy" id="131080"/>
    <lineage>
        <taxon>Bacteria</taxon>
        <taxon>Pseudomonadati</taxon>
        <taxon>Pseudomonadota</taxon>
        <taxon>Betaproteobacteria</taxon>
        <taxon>Burkholderiales</taxon>
        <taxon>Burkholderiaceae</taxon>
        <taxon>Limnobacter</taxon>
    </lineage>
</organism>
<sequence length="275" mass="29850">MQFQPLDRGTQYNMQGGLWGLEISQQQTRYEGEDSCEEFRQAPMPSILPLMSEAASSIWSGTSLGGRCSILKGMRHDLASAVNLTTGEAYRSDLPHRLMIEANSPHANESSQRIVASLLAMQLIGAGYKVNHGCALRMGEPAGKPILGTVDGFQGNGLAGVVLHGMDTRPNSVQKTIRFMEAVRGLAREYLGTHKLLFHPPANLGASDQLAHRARLTLLAATPQRLQANRQLVTGLLDKLDRFEQNGIAGNPEFSEDLVSEVSGLVYLADQLLTG</sequence>
<name>A0AA86J0A3_9BURK</name>
<dbReference type="Proteomes" id="UP001329151">
    <property type="component" value="Chromosome"/>
</dbReference>
<dbReference type="KEGG" id="lto:RGQ30_10840"/>
<reference evidence="1 2" key="1">
    <citation type="submission" date="2023-10" db="EMBL/GenBank/DDBJ databases">
        <title>Complete Genome Sequence of Limnobacter thiooxidans CS-K2T, Isolated from freshwater lake sediments in Bavaria, Germany.</title>
        <authorList>
            <person name="Naruki M."/>
            <person name="Watanabe A."/>
            <person name="Warashina T."/>
            <person name="Morita T."/>
            <person name="Arakawa K."/>
        </authorList>
    </citation>
    <scope>NUCLEOTIDE SEQUENCE [LARGE SCALE GENOMIC DNA]</scope>
    <source>
        <strain evidence="1 2">CS-K2</strain>
    </source>
</reference>
<dbReference type="EMBL" id="AP028947">
    <property type="protein sequence ID" value="BET25583.1"/>
    <property type="molecule type" value="Genomic_DNA"/>
</dbReference>
<gene>
    <name evidence="1" type="ORF">RGQ30_10840</name>
</gene>
<evidence type="ECO:0000313" key="1">
    <source>
        <dbReference type="EMBL" id="BET25583.1"/>
    </source>
</evidence>
<protein>
    <submittedName>
        <fullName evidence="1">Uncharacterized protein</fullName>
    </submittedName>
</protein>
<dbReference type="AlphaFoldDB" id="A0AA86J0A3"/>
<keyword evidence="2" id="KW-1185">Reference proteome</keyword>
<proteinExistence type="predicted"/>
<dbReference type="RefSeq" id="WP_130556879.1">
    <property type="nucleotide sequence ID" value="NZ_AP028947.1"/>
</dbReference>
<accession>A0AA86J0A3</accession>